<keyword evidence="2 4" id="KW-0505">Motor protein</keyword>
<dbReference type="SUPFAM" id="SSF47781">
    <property type="entry name" value="RuvA domain 2-like"/>
    <property type="match status" value="1"/>
</dbReference>
<proteinExistence type="inferred from homology"/>
<dbReference type="Gene3D" id="3.40.850.10">
    <property type="entry name" value="Kinesin motor domain"/>
    <property type="match status" value="1"/>
</dbReference>
<feature type="compositionally biased region" description="Low complexity" evidence="5">
    <location>
        <begin position="353"/>
        <end position="362"/>
    </location>
</feature>
<keyword evidence="8" id="KW-1185">Reference proteome</keyword>
<evidence type="ECO:0000259" key="6">
    <source>
        <dbReference type="PROSITE" id="PS50067"/>
    </source>
</evidence>
<dbReference type="GO" id="GO:0005875">
    <property type="term" value="C:microtubule associated complex"/>
    <property type="evidence" value="ECO:0007669"/>
    <property type="project" value="TreeGrafter"/>
</dbReference>
<dbReference type="GO" id="GO:0051231">
    <property type="term" value="P:spindle elongation"/>
    <property type="evidence" value="ECO:0007669"/>
    <property type="project" value="TreeGrafter"/>
</dbReference>
<reference evidence="7 8" key="1">
    <citation type="submission" date="2024-05" db="EMBL/GenBank/DDBJ databases">
        <title>Haplotype-resolved chromosome-level genome assembly of Huyou (Citrus changshanensis).</title>
        <authorList>
            <person name="Miao C."/>
            <person name="Chen W."/>
            <person name="Wu Y."/>
            <person name="Wang L."/>
            <person name="Zhao S."/>
            <person name="Grierson D."/>
            <person name="Xu C."/>
            <person name="Chen K."/>
        </authorList>
    </citation>
    <scope>NUCLEOTIDE SEQUENCE [LARGE SCALE GENOMIC DNA]</scope>
    <source>
        <strain evidence="7">01-14</strain>
        <tissue evidence="7">Leaf</tissue>
    </source>
</reference>
<dbReference type="Gene3D" id="1.10.150.280">
    <property type="entry name" value="AF1531-like domain"/>
    <property type="match status" value="1"/>
</dbReference>
<dbReference type="GO" id="GO:0008017">
    <property type="term" value="F:microtubule binding"/>
    <property type="evidence" value="ECO:0007669"/>
    <property type="project" value="InterPro"/>
</dbReference>
<keyword evidence="4" id="KW-0067">ATP-binding</keyword>
<feature type="region of interest" description="Disordered" evidence="5">
    <location>
        <begin position="344"/>
        <end position="389"/>
    </location>
</feature>
<dbReference type="GO" id="GO:0007018">
    <property type="term" value="P:microtubule-based movement"/>
    <property type="evidence" value="ECO:0007669"/>
    <property type="project" value="InterPro"/>
</dbReference>
<dbReference type="EMBL" id="JBCGBO010000024">
    <property type="protein sequence ID" value="KAK9181802.1"/>
    <property type="molecule type" value="Genomic_DNA"/>
</dbReference>
<dbReference type="PROSITE" id="PS50067">
    <property type="entry name" value="KINESIN_MOTOR_2"/>
    <property type="match status" value="1"/>
</dbReference>
<dbReference type="InterPro" id="IPR027417">
    <property type="entry name" value="P-loop_NTPase"/>
</dbReference>
<dbReference type="GO" id="GO:0005874">
    <property type="term" value="C:microtubule"/>
    <property type="evidence" value="ECO:0007669"/>
    <property type="project" value="UniProtKB-KW"/>
</dbReference>
<dbReference type="PANTHER" id="PTHR47969:SF9">
    <property type="entry name" value="KINESIN-LIKE PROTEIN"/>
    <property type="match status" value="1"/>
</dbReference>
<dbReference type="Pfam" id="PF00225">
    <property type="entry name" value="Kinesin"/>
    <property type="match status" value="1"/>
</dbReference>
<feature type="binding site" evidence="4">
    <location>
        <begin position="111"/>
        <end position="118"/>
    </location>
    <ligand>
        <name>ATP</name>
        <dbReference type="ChEBI" id="CHEBI:30616"/>
    </ligand>
</feature>
<evidence type="ECO:0000256" key="1">
    <source>
        <dbReference type="ARBA" id="ARBA00022701"/>
    </source>
</evidence>
<evidence type="ECO:0000313" key="7">
    <source>
        <dbReference type="EMBL" id="KAK9181802.1"/>
    </source>
</evidence>
<evidence type="ECO:0000256" key="4">
    <source>
        <dbReference type="PROSITE-ProRule" id="PRU00283"/>
    </source>
</evidence>
<dbReference type="SMART" id="SM00129">
    <property type="entry name" value="KISc"/>
    <property type="match status" value="1"/>
</dbReference>
<protein>
    <recommendedName>
        <fullName evidence="6">Kinesin motor domain-containing protein</fullName>
    </recommendedName>
</protein>
<dbReference type="GO" id="GO:0003777">
    <property type="term" value="F:microtubule motor activity"/>
    <property type="evidence" value="ECO:0007669"/>
    <property type="project" value="InterPro"/>
</dbReference>
<name>A0AAP0LPK5_9ROSI</name>
<evidence type="ECO:0000256" key="3">
    <source>
        <dbReference type="ARBA" id="ARBA00061615"/>
    </source>
</evidence>
<evidence type="ECO:0000313" key="8">
    <source>
        <dbReference type="Proteomes" id="UP001428341"/>
    </source>
</evidence>
<gene>
    <name evidence="7" type="ORF">WN944_024941</name>
</gene>
<dbReference type="PANTHER" id="PTHR47969">
    <property type="entry name" value="CHROMOSOME-ASSOCIATED KINESIN KIF4A-RELATED"/>
    <property type="match status" value="1"/>
</dbReference>
<dbReference type="Proteomes" id="UP001428341">
    <property type="component" value="Unassembled WGS sequence"/>
</dbReference>
<sequence length="697" mass="77709">METLKPDKLDRTKADTGLNISKKARVIAKIRGFADLEAESANWVCIQKPNGEDSDSVTVSFGEQPSSRKECYKLDYCFEQNEGNGIIFAREVKPLISEVFNGINATIVACGAKGSGKTRVIQGSYEEPGLAALAVDEILSISEKMGKSITISFYEIFQDHVYDLLDPKQQEVQILENGQGKIQLKGLSQVPVKSISEFQKLYISRHNSRKPVQKITMDLPCRSHKGLIVNVSPVSNVLPTGKMNFVDLAGYQDIRRKSTEGSIFVENTKVNKSIYTLFNVVYALNANESHVPYRESKLTRMLQESLGCKSKILMLTCLSPSFCQDSMYIVSLASRCCQGINHTVSDSTKKTKSSTSSMLLSSHKNQLPRSVSTTKTQTGSQMHSSTKKATGVASVMKGRKLFDEAIQLTKSEKISQKPFIIPSSILMQESSSSDIASTIRSLVEEQECSVTVAIVDKDSSSVAEKAIIYLLIIQISYEFIIDDSPLAIVYPHEKTESDKDSFLHTQENQGKITPNVDRSLKDLSLVEERQIIDKENNHLLINKDMSPPLSERLQEISNNLKQLISSTPQCIEIPPKNDTSNIQACADIVEPKTPDGSMIVYEKWEIANMKSPWETFNMRSSGMKNSLVQEYLKLLNTGGKEDLKRLKGIGEKRASCILELREESPEPFKNLDDLKDIGLSAKQIKGMMKKEMECLFN</sequence>
<keyword evidence="4" id="KW-0547">Nucleotide-binding</keyword>
<dbReference type="GO" id="GO:0005524">
    <property type="term" value="F:ATP binding"/>
    <property type="evidence" value="ECO:0007669"/>
    <property type="project" value="UniProtKB-UniRule"/>
</dbReference>
<evidence type="ECO:0000256" key="5">
    <source>
        <dbReference type="SAM" id="MobiDB-lite"/>
    </source>
</evidence>
<dbReference type="FunFam" id="1.10.150.280:FF:000003">
    <property type="entry name" value="Kinesin-like protein KIN-10C"/>
    <property type="match status" value="1"/>
</dbReference>
<organism evidence="7 8">
    <name type="scientific">Citrus x changshan-huyou</name>
    <dbReference type="NCBI Taxonomy" id="2935761"/>
    <lineage>
        <taxon>Eukaryota</taxon>
        <taxon>Viridiplantae</taxon>
        <taxon>Streptophyta</taxon>
        <taxon>Embryophyta</taxon>
        <taxon>Tracheophyta</taxon>
        <taxon>Spermatophyta</taxon>
        <taxon>Magnoliopsida</taxon>
        <taxon>eudicotyledons</taxon>
        <taxon>Gunneridae</taxon>
        <taxon>Pentapetalae</taxon>
        <taxon>rosids</taxon>
        <taxon>malvids</taxon>
        <taxon>Sapindales</taxon>
        <taxon>Rutaceae</taxon>
        <taxon>Aurantioideae</taxon>
        <taxon>Citrus</taxon>
    </lineage>
</organism>
<evidence type="ECO:0000256" key="2">
    <source>
        <dbReference type="ARBA" id="ARBA00023175"/>
    </source>
</evidence>
<dbReference type="InterPro" id="IPR027640">
    <property type="entry name" value="Kinesin-like_fam"/>
</dbReference>
<dbReference type="PRINTS" id="PR00380">
    <property type="entry name" value="KINESINHEAVY"/>
</dbReference>
<comment type="similarity">
    <text evidence="3">Belongs to the TRAFAC class myosin-kinesin ATPase superfamily. Kinesin family. KIN-10 subfamily.</text>
</comment>
<dbReference type="InterPro" id="IPR001752">
    <property type="entry name" value="Kinesin_motor_dom"/>
</dbReference>
<dbReference type="AlphaFoldDB" id="A0AAP0LPK5"/>
<dbReference type="GO" id="GO:0007052">
    <property type="term" value="P:mitotic spindle organization"/>
    <property type="evidence" value="ECO:0007669"/>
    <property type="project" value="TreeGrafter"/>
</dbReference>
<accession>A0AAP0LPK5</accession>
<comment type="caution">
    <text evidence="7">The sequence shown here is derived from an EMBL/GenBank/DDBJ whole genome shotgun (WGS) entry which is preliminary data.</text>
</comment>
<dbReference type="SUPFAM" id="SSF52540">
    <property type="entry name" value="P-loop containing nucleoside triphosphate hydrolases"/>
    <property type="match status" value="1"/>
</dbReference>
<keyword evidence="1" id="KW-0493">Microtubule</keyword>
<feature type="compositionally biased region" description="Polar residues" evidence="5">
    <location>
        <begin position="363"/>
        <end position="388"/>
    </location>
</feature>
<dbReference type="InterPro" id="IPR036961">
    <property type="entry name" value="Kinesin_motor_dom_sf"/>
</dbReference>
<feature type="domain" description="Kinesin motor" evidence="6">
    <location>
        <begin position="23"/>
        <end position="339"/>
    </location>
</feature>
<dbReference type="InterPro" id="IPR010994">
    <property type="entry name" value="RuvA_2-like"/>
</dbReference>